<reference evidence="2" key="1">
    <citation type="submission" date="2020-06" db="EMBL/GenBank/DDBJ databases">
        <authorList>
            <person name="Li T."/>
            <person name="Hu X."/>
            <person name="Zhang T."/>
            <person name="Song X."/>
            <person name="Zhang H."/>
            <person name="Dai N."/>
            <person name="Sheng W."/>
            <person name="Hou X."/>
            <person name="Wei L."/>
        </authorList>
    </citation>
    <scope>NUCLEOTIDE SEQUENCE</scope>
    <source>
        <strain evidence="2">G02</strain>
        <tissue evidence="2">Leaf</tissue>
    </source>
</reference>
<comment type="caution">
    <text evidence="2">The sequence shown here is derived from an EMBL/GenBank/DDBJ whole genome shotgun (WGS) entry which is preliminary data.</text>
</comment>
<dbReference type="Gene3D" id="3.30.460.10">
    <property type="entry name" value="Beta Polymerase, domain 2"/>
    <property type="match status" value="1"/>
</dbReference>
<accession>A0AAW2W4W6</accession>
<dbReference type="Gene3D" id="1.10.1410.10">
    <property type="match status" value="1"/>
</dbReference>
<dbReference type="SUPFAM" id="SSF81631">
    <property type="entry name" value="PAP/OAS1 substrate-binding domain"/>
    <property type="match status" value="1"/>
</dbReference>
<feature type="domain" description="PAP/OAS1 substrate-binding-related" evidence="1">
    <location>
        <begin position="172"/>
        <end position="271"/>
    </location>
</feature>
<reference evidence="2" key="2">
    <citation type="journal article" date="2024" name="Plant">
        <title>Genomic evolution and insights into agronomic trait innovations of Sesamum species.</title>
        <authorList>
            <person name="Miao H."/>
            <person name="Wang L."/>
            <person name="Qu L."/>
            <person name="Liu H."/>
            <person name="Sun Y."/>
            <person name="Le M."/>
            <person name="Wang Q."/>
            <person name="Wei S."/>
            <person name="Zheng Y."/>
            <person name="Lin W."/>
            <person name="Duan Y."/>
            <person name="Cao H."/>
            <person name="Xiong S."/>
            <person name="Wang X."/>
            <person name="Wei L."/>
            <person name="Li C."/>
            <person name="Ma Q."/>
            <person name="Ju M."/>
            <person name="Zhao R."/>
            <person name="Li G."/>
            <person name="Mu C."/>
            <person name="Tian Q."/>
            <person name="Mei H."/>
            <person name="Zhang T."/>
            <person name="Gao T."/>
            <person name="Zhang H."/>
        </authorList>
    </citation>
    <scope>NUCLEOTIDE SEQUENCE</scope>
    <source>
        <strain evidence="2">G02</strain>
    </source>
</reference>
<dbReference type="InterPro" id="IPR043519">
    <property type="entry name" value="NT_sf"/>
</dbReference>
<dbReference type="InterPro" id="IPR058920">
    <property type="entry name" value="PAP-OAS1-bd-rel"/>
</dbReference>
<dbReference type="SUPFAM" id="SSF81301">
    <property type="entry name" value="Nucleotidyltransferase"/>
    <property type="match status" value="1"/>
</dbReference>
<gene>
    <name evidence="2" type="ORF">Sradi_0369100</name>
</gene>
<dbReference type="Pfam" id="PF26180">
    <property type="entry name" value="PAP-OAS1"/>
    <property type="match status" value="2"/>
</dbReference>
<dbReference type="InterPro" id="IPR058921">
    <property type="entry name" value="PAP/OAS1-rel"/>
</dbReference>
<evidence type="ECO:0000259" key="1">
    <source>
        <dbReference type="Pfam" id="PF26180"/>
    </source>
</evidence>
<evidence type="ECO:0000313" key="2">
    <source>
        <dbReference type="EMBL" id="KAL0436612.1"/>
    </source>
</evidence>
<proteinExistence type="predicted"/>
<dbReference type="EMBL" id="JACGWJ010000002">
    <property type="protein sequence ID" value="KAL0436612.1"/>
    <property type="molecule type" value="Genomic_DNA"/>
</dbReference>
<protein>
    <recommendedName>
        <fullName evidence="1">PAP/OAS1 substrate-binding-related domain-containing protein</fullName>
    </recommendedName>
</protein>
<dbReference type="PANTHER" id="PTHR45979:SF28">
    <property type="entry name" value="POLY(A) RNA POLYMERASE CID14-LIKE"/>
    <property type="match status" value="1"/>
</dbReference>
<name>A0AAW2W4W6_SESRA</name>
<organism evidence="2">
    <name type="scientific">Sesamum radiatum</name>
    <name type="common">Black benniseed</name>
    <dbReference type="NCBI Taxonomy" id="300843"/>
    <lineage>
        <taxon>Eukaryota</taxon>
        <taxon>Viridiplantae</taxon>
        <taxon>Streptophyta</taxon>
        <taxon>Embryophyta</taxon>
        <taxon>Tracheophyta</taxon>
        <taxon>Spermatophyta</taxon>
        <taxon>Magnoliopsida</taxon>
        <taxon>eudicotyledons</taxon>
        <taxon>Gunneridae</taxon>
        <taxon>Pentapetalae</taxon>
        <taxon>asterids</taxon>
        <taxon>lamiids</taxon>
        <taxon>Lamiales</taxon>
        <taxon>Pedaliaceae</taxon>
        <taxon>Sesamum</taxon>
    </lineage>
</organism>
<sequence length="708" mass="78509">MGELGMVNSKGSFSSEEGPLAFGSGLKCSPLPDLASISEECLCAAEEAAEQVVSYGSVPLKTYLPDGDIDLTILKGPKADESLAHDVLALLQGEEQNENAEFEVKDTQFIDAEVKLVKCLVRNIVIDISFNQLGGLSTLCFLEQVDRLVGRNHLFKRSIILVKTWCYYESLKMPESERKDLLLSEEFLENCIEMFSVSSRGLEAQPKAFQTKHLNIIDPLKENNNLGRSVHRGNFYRIRSAFKYGARKLGQILLRPRDKVADEIHKFFANTRARHENQQRSSIRHLALEFDDEESLTSSLSSPVELFSEDDMLLQSSVSDFDNYSVDLGQRPILEFKNDMDGYSVIEVSSDTASEACYSADGILISGYSITGDKDSLATSNSCWRNGTMDYISSSNYSASLSENHCHKQHDFSSKSSTESGILKAQQIDLACASEKFGLKSWLESKGVEDLSLDFRETDSMSAGGDSEAFNPLADLTGDYDNHIRSLLRGQLCHGFTISEHVVRNPASSISAIQTKKPWDIVRQSMPLRQNKFCQMNSRTISTEHITHPGFDSALLGTAFQFEANQKARGTGTYFPHVNVLYMDRPSQMKGRNKTPGNHNRHHRYCQNNGLYPASGQSNSSENGRHEIFPVRSRSQGQRRADIKCQSPRFVGGRNDTNGYLSGSCRIEFGSIGNLAEEVISGSTHVRASTLGASLKTQGSAAMMIGER</sequence>
<dbReference type="PANTHER" id="PTHR45979">
    <property type="entry name" value="PAP/OAS1 SUBSTRATE-BINDING DOMAIN SUPERFAMILY"/>
    <property type="match status" value="1"/>
</dbReference>
<feature type="domain" description="PAP/OAS1 substrate-binding-related" evidence="1">
    <location>
        <begin position="149"/>
        <end position="170"/>
    </location>
</feature>
<dbReference type="AlphaFoldDB" id="A0AAW2W4W6"/>